<feature type="chain" id="PRO_5041416984" evidence="2">
    <location>
        <begin position="16"/>
        <end position="370"/>
    </location>
</feature>
<protein>
    <submittedName>
        <fullName evidence="4">Vitamin B12 transporter BtuB</fullName>
    </submittedName>
</protein>
<feature type="region of interest" description="Disordered" evidence="1">
    <location>
        <begin position="15"/>
        <end position="40"/>
    </location>
</feature>
<feature type="compositionally biased region" description="Acidic residues" evidence="1">
    <location>
        <begin position="18"/>
        <end position="39"/>
    </location>
</feature>
<accession>A0AA35W8V7</accession>
<reference evidence="4" key="1">
    <citation type="submission" date="2023-03" db="EMBL/GenBank/DDBJ databases">
        <authorList>
            <person name="Steffen K."/>
            <person name="Cardenas P."/>
        </authorList>
    </citation>
    <scope>NUCLEOTIDE SEQUENCE</scope>
</reference>
<dbReference type="PANTHER" id="PTHR47234">
    <property type="match status" value="1"/>
</dbReference>
<feature type="signal peptide" evidence="2">
    <location>
        <begin position="1"/>
        <end position="15"/>
    </location>
</feature>
<dbReference type="InterPro" id="IPR012910">
    <property type="entry name" value="Plug_dom"/>
</dbReference>
<feature type="domain" description="TonB-dependent receptor plug" evidence="3">
    <location>
        <begin position="62"/>
        <end position="183"/>
    </location>
</feature>
<dbReference type="AlphaFoldDB" id="A0AA35W8V7"/>
<evidence type="ECO:0000259" key="3">
    <source>
        <dbReference type="Pfam" id="PF07715"/>
    </source>
</evidence>
<evidence type="ECO:0000256" key="1">
    <source>
        <dbReference type="SAM" id="MobiDB-lite"/>
    </source>
</evidence>
<keyword evidence="5" id="KW-1185">Reference proteome</keyword>
<name>A0AA35W8V7_GEOBA</name>
<dbReference type="Gene3D" id="2.170.130.10">
    <property type="entry name" value="TonB-dependent receptor, plug domain"/>
    <property type="match status" value="1"/>
</dbReference>
<organism evidence="4 5">
    <name type="scientific">Geodia barretti</name>
    <name type="common">Barrett's horny sponge</name>
    <dbReference type="NCBI Taxonomy" id="519541"/>
    <lineage>
        <taxon>Eukaryota</taxon>
        <taxon>Metazoa</taxon>
        <taxon>Porifera</taxon>
        <taxon>Demospongiae</taxon>
        <taxon>Heteroscleromorpha</taxon>
        <taxon>Tetractinellida</taxon>
        <taxon>Astrophorina</taxon>
        <taxon>Geodiidae</taxon>
        <taxon>Geodia</taxon>
    </lineage>
</organism>
<dbReference type="SUPFAM" id="SSF56935">
    <property type="entry name" value="Porins"/>
    <property type="match status" value="1"/>
</dbReference>
<dbReference type="InterPro" id="IPR037066">
    <property type="entry name" value="Plug_dom_sf"/>
</dbReference>
<dbReference type="EMBL" id="CASHTH010000504">
    <property type="protein sequence ID" value="CAI8003158.1"/>
    <property type="molecule type" value="Genomic_DNA"/>
</dbReference>
<evidence type="ECO:0000256" key="2">
    <source>
        <dbReference type="SAM" id="SignalP"/>
    </source>
</evidence>
<gene>
    <name evidence="4" type="ORF">GBAR_LOCUS3566</name>
</gene>
<dbReference type="Pfam" id="PF07715">
    <property type="entry name" value="Plug"/>
    <property type="match status" value="1"/>
</dbReference>
<evidence type="ECO:0000313" key="4">
    <source>
        <dbReference type="EMBL" id="CAI8003158.1"/>
    </source>
</evidence>
<proteinExistence type="predicted"/>
<sequence>MIIAILMCSFTTVMAEEHSEEAEESEATNDAEASEEASEADAPVRLENLVVVGTRARPRSVLDSAVPIDIVSSKSFEKQGGADLPDLLRTLVPSYNINTQPISDASTVVRPANLRGLAPDHTLVLVNSKRRHRASVIHWLGNGLSDGSQGPDLAPIPAIALQQVEILRDGASAQYGSDAIAGVMNFQLKDNHEGGSFEFKPGIYQYGDGRQFAVAGNIGLGSPDAWTNLSFEYGGADPTVRSVQRTDALNMINAGNFSVKDPAQIWGQPIVENDFKFFANYGATLTDTIKFYGHANYARKRVEGGFYFRNPNTRSGVFSGDGGETLLVGGFARFDSRDGGLGNPKGGLGNSKCGSSGGRRGVFRTVASRC</sequence>
<comment type="caution">
    <text evidence="4">The sequence shown here is derived from an EMBL/GenBank/DDBJ whole genome shotgun (WGS) entry which is preliminary data.</text>
</comment>
<keyword evidence="2" id="KW-0732">Signal</keyword>
<evidence type="ECO:0000313" key="5">
    <source>
        <dbReference type="Proteomes" id="UP001174909"/>
    </source>
</evidence>
<dbReference type="Proteomes" id="UP001174909">
    <property type="component" value="Unassembled WGS sequence"/>
</dbReference>
<dbReference type="PANTHER" id="PTHR47234:SF3">
    <property type="entry name" value="SECRETIN_TONB SHORT N-TERMINAL DOMAIN-CONTAINING PROTEIN"/>
    <property type="match status" value="1"/>
</dbReference>